<evidence type="ECO:0000313" key="2">
    <source>
        <dbReference type="Proteomes" id="UP001345963"/>
    </source>
</evidence>
<proteinExistence type="predicted"/>
<keyword evidence="2" id="KW-1185">Reference proteome</keyword>
<sequence>MFSQNCETMKKSQMYIKEEVDVGLEHCSSGSLQMTLKYIYSTMKLLHHRDFQYWSPQGPKAVLFMYFHGNHTHPHTPQTSCRASLLFLNLGKHDTFFRCQPVR</sequence>
<protein>
    <submittedName>
        <fullName evidence="1">Uncharacterized protein</fullName>
    </submittedName>
</protein>
<gene>
    <name evidence="1" type="ORF">ATANTOWER_028835</name>
</gene>
<name>A0ABU7AA91_9TELE</name>
<evidence type="ECO:0000313" key="1">
    <source>
        <dbReference type="EMBL" id="MED6234704.1"/>
    </source>
</evidence>
<dbReference type="EMBL" id="JAHUTI010009909">
    <property type="protein sequence ID" value="MED6234704.1"/>
    <property type="molecule type" value="Genomic_DNA"/>
</dbReference>
<comment type="caution">
    <text evidence="1">The sequence shown here is derived from an EMBL/GenBank/DDBJ whole genome shotgun (WGS) entry which is preliminary data.</text>
</comment>
<organism evidence="1 2">
    <name type="scientific">Ataeniobius toweri</name>
    <dbReference type="NCBI Taxonomy" id="208326"/>
    <lineage>
        <taxon>Eukaryota</taxon>
        <taxon>Metazoa</taxon>
        <taxon>Chordata</taxon>
        <taxon>Craniata</taxon>
        <taxon>Vertebrata</taxon>
        <taxon>Euteleostomi</taxon>
        <taxon>Actinopterygii</taxon>
        <taxon>Neopterygii</taxon>
        <taxon>Teleostei</taxon>
        <taxon>Neoteleostei</taxon>
        <taxon>Acanthomorphata</taxon>
        <taxon>Ovalentaria</taxon>
        <taxon>Atherinomorphae</taxon>
        <taxon>Cyprinodontiformes</taxon>
        <taxon>Goodeidae</taxon>
        <taxon>Ataeniobius</taxon>
    </lineage>
</organism>
<dbReference type="Proteomes" id="UP001345963">
    <property type="component" value="Unassembled WGS sequence"/>
</dbReference>
<reference evidence="1 2" key="1">
    <citation type="submission" date="2021-07" db="EMBL/GenBank/DDBJ databases">
        <authorList>
            <person name="Palmer J.M."/>
        </authorList>
    </citation>
    <scope>NUCLEOTIDE SEQUENCE [LARGE SCALE GENOMIC DNA]</scope>
    <source>
        <strain evidence="1 2">AT_MEX2019</strain>
        <tissue evidence="1">Muscle</tissue>
    </source>
</reference>
<accession>A0ABU7AA91</accession>